<organism evidence="10 11">
    <name type="scientific">Cichlidogyrus casuarinus</name>
    <dbReference type="NCBI Taxonomy" id="1844966"/>
    <lineage>
        <taxon>Eukaryota</taxon>
        <taxon>Metazoa</taxon>
        <taxon>Spiralia</taxon>
        <taxon>Lophotrochozoa</taxon>
        <taxon>Platyhelminthes</taxon>
        <taxon>Monogenea</taxon>
        <taxon>Monopisthocotylea</taxon>
        <taxon>Dactylogyridea</taxon>
        <taxon>Ancyrocephalidae</taxon>
        <taxon>Cichlidogyrus</taxon>
    </lineage>
</organism>
<feature type="domain" description="Adenosine deaminase" evidence="9">
    <location>
        <begin position="10"/>
        <end position="234"/>
    </location>
</feature>
<evidence type="ECO:0000256" key="5">
    <source>
        <dbReference type="ARBA" id="ARBA00018099"/>
    </source>
</evidence>
<evidence type="ECO:0000259" key="9">
    <source>
        <dbReference type="Pfam" id="PF00962"/>
    </source>
</evidence>
<dbReference type="SUPFAM" id="SSF51556">
    <property type="entry name" value="Metallo-dependent hydrolases"/>
    <property type="match status" value="1"/>
</dbReference>
<dbReference type="PROSITE" id="PS00485">
    <property type="entry name" value="A_DEAMINASE"/>
    <property type="match status" value="1"/>
</dbReference>
<dbReference type="PANTHER" id="PTHR11409">
    <property type="entry name" value="ADENOSINE DEAMINASE"/>
    <property type="match status" value="1"/>
</dbReference>
<keyword evidence="7" id="KW-0378">Hydrolase</keyword>
<comment type="similarity">
    <text evidence="3">Belongs to the metallo-dependent hydrolases superfamily. Adenosine and AMP deaminases family.</text>
</comment>
<dbReference type="EC" id="3.5.4.4" evidence="4"/>
<dbReference type="InterPro" id="IPR032466">
    <property type="entry name" value="Metal_Hydrolase"/>
</dbReference>
<feature type="domain" description="Adenosine deaminase" evidence="9">
    <location>
        <begin position="235"/>
        <end position="300"/>
    </location>
</feature>
<accession>A0ABD2Q2L2</accession>
<dbReference type="EMBL" id="JBJKFK010001173">
    <property type="protein sequence ID" value="KAL3313853.1"/>
    <property type="molecule type" value="Genomic_DNA"/>
</dbReference>
<dbReference type="InterPro" id="IPR001365">
    <property type="entry name" value="A_deaminase_dom"/>
</dbReference>
<dbReference type="Gene3D" id="3.20.20.140">
    <property type="entry name" value="Metal-dependent hydrolases"/>
    <property type="match status" value="2"/>
</dbReference>
<dbReference type="Pfam" id="PF00962">
    <property type="entry name" value="A_deaminase"/>
    <property type="match status" value="2"/>
</dbReference>
<evidence type="ECO:0000256" key="8">
    <source>
        <dbReference type="ARBA" id="ARBA00022833"/>
    </source>
</evidence>
<evidence type="ECO:0000256" key="4">
    <source>
        <dbReference type="ARBA" id="ARBA00012784"/>
    </source>
</evidence>
<dbReference type="GO" id="GO:0004000">
    <property type="term" value="F:adenosine deaminase activity"/>
    <property type="evidence" value="ECO:0007669"/>
    <property type="project" value="UniProtKB-ARBA"/>
</dbReference>
<evidence type="ECO:0000256" key="3">
    <source>
        <dbReference type="ARBA" id="ARBA00006676"/>
    </source>
</evidence>
<dbReference type="AlphaFoldDB" id="A0ABD2Q2L2"/>
<protein>
    <recommendedName>
        <fullName evidence="5">Adenosine deaminase</fullName>
        <ecNumber evidence="4">3.5.4.4</ecNumber>
    </recommendedName>
</protein>
<keyword evidence="6" id="KW-0479">Metal-binding</keyword>
<dbReference type="PANTHER" id="PTHR11409:SF43">
    <property type="entry name" value="ADENOSINE DEAMINASE"/>
    <property type="match status" value="1"/>
</dbReference>
<evidence type="ECO:0000256" key="7">
    <source>
        <dbReference type="ARBA" id="ARBA00022801"/>
    </source>
</evidence>
<keyword evidence="11" id="KW-1185">Reference proteome</keyword>
<dbReference type="GO" id="GO:0005886">
    <property type="term" value="C:plasma membrane"/>
    <property type="evidence" value="ECO:0007669"/>
    <property type="project" value="UniProtKB-SubCell"/>
</dbReference>
<reference evidence="10 11" key="1">
    <citation type="submission" date="2024-11" db="EMBL/GenBank/DDBJ databases">
        <title>Adaptive evolution of stress response genes in parasites aligns with host niche diversity.</title>
        <authorList>
            <person name="Hahn C."/>
            <person name="Resl P."/>
        </authorList>
    </citation>
    <scope>NUCLEOTIDE SEQUENCE [LARGE SCALE GENOMIC DNA]</scope>
    <source>
        <strain evidence="10">EGGRZ-B1_66</strain>
        <tissue evidence="10">Body</tissue>
    </source>
</reference>
<name>A0ABD2Q2L2_9PLAT</name>
<dbReference type="InterPro" id="IPR006330">
    <property type="entry name" value="Ado/ade_deaminase"/>
</dbReference>
<comment type="cofactor">
    <cofactor evidence="1">
        <name>Zn(2+)</name>
        <dbReference type="ChEBI" id="CHEBI:29105"/>
    </cofactor>
</comment>
<comment type="subcellular location">
    <subcellularLocation>
        <location evidence="2">Cell membrane</location>
        <topology evidence="2">Peripheral membrane protein</topology>
        <orientation evidence="2">Extracellular side</orientation>
    </subcellularLocation>
</comment>
<sequence>MKLSSNNKCVDLHLHIDGAVRPKTIFEISQKRDLGVKFSSEKEASDYMLCKEGSTLGAFLKPFNLMTNAIAGNPESISKVTRDFVEDCYEKSKLCFLEVRLRPIFWAKDDFNSEQVLKIVLDTLDESCKKYGISYSVTLAILRTSPEMAKEVLDLAQKYQVHRVTGFDIAGDDGVVSEKLSSEIHWAYNEANRIGLFRTAHAGENGNAASVRQAIEIFDVSRIGHGYRVLDDPDFEKDGLNYSINTDDPSITGHWLQDEFDLCQKIGLTSAQIEAANIRAAMATFLPPEEKEELVEHVLKRSSKNVVRLFSQE</sequence>
<keyword evidence="8" id="KW-0862">Zinc</keyword>
<dbReference type="GO" id="GO:0046872">
    <property type="term" value="F:metal ion binding"/>
    <property type="evidence" value="ECO:0007669"/>
    <property type="project" value="UniProtKB-KW"/>
</dbReference>
<evidence type="ECO:0000256" key="1">
    <source>
        <dbReference type="ARBA" id="ARBA00001947"/>
    </source>
</evidence>
<evidence type="ECO:0000256" key="2">
    <source>
        <dbReference type="ARBA" id="ARBA00004296"/>
    </source>
</evidence>
<evidence type="ECO:0000256" key="6">
    <source>
        <dbReference type="ARBA" id="ARBA00022723"/>
    </source>
</evidence>
<dbReference type="Proteomes" id="UP001626550">
    <property type="component" value="Unassembled WGS sequence"/>
</dbReference>
<comment type="caution">
    <text evidence="10">The sequence shown here is derived from an EMBL/GenBank/DDBJ whole genome shotgun (WGS) entry which is preliminary data.</text>
</comment>
<dbReference type="InterPro" id="IPR006650">
    <property type="entry name" value="A/AMP_deam_AS"/>
</dbReference>
<proteinExistence type="inferred from homology"/>
<evidence type="ECO:0000313" key="11">
    <source>
        <dbReference type="Proteomes" id="UP001626550"/>
    </source>
</evidence>
<evidence type="ECO:0000313" key="10">
    <source>
        <dbReference type="EMBL" id="KAL3313853.1"/>
    </source>
</evidence>
<gene>
    <name evidence="10" type="ORF">Ciccas_007536</name>
</gene>